<feature type="transmembrane region" description="Helical" evidence="2">
    <location>
        <begin position="57"/>
        <end position="76"/>
    </location>
</feature>
<evidence type="ECO:0000256" key="1">
    <source>
        <dbReference type="SAM" id="MobiDB-lite"/>
    </source>
</evidence>
<feature type="region of interest" description="Disordered" evidence="1">
    <location>
        <begin position="82"/>
        <end position="171"/>
    </location>
</feature>
<evidence type="ECO:0000313" key="4">
    <source>
        <dbReference type="Proteomes" id="UP000198928"/>
    </source>
</evidence>
<evidence type="ECO:0008006" key="5">
    <source>
        <dbReference type="Google" id="ProtNLM"/>
    </source>
</evidence>
<evidence type="ECO:0000256" key="2">
    <source>
        <dbReference type="SAM" id="Phobius"/>
    </source>
</evidence>
<reference evidence="4" key="1">
    <citation type="submission" date="2016-10" db="EMBL/GenBank/DDBJ databases">
        <authorList>
            <person name="Varghese N."/>
            <person name="Submissions S."/>
        </authorList>
    </citation>
    <scope>NUCLEOTIDE SEQUENCE [LARGE SCALE GENOMIC DNA]</scope>
    <source>
        <strain evidence="4">PL19</strain>
    </source>
</reference>
<keyword evidence="2" id="KW-0812">Transmembrane</keyword>
<dbReference type="InterPro" id="IPR021449">
    <property type="entry name" value="DUF3099"/>
</dbReference>
<keyword evidence="4" id="KW-1185">Reference proteome</keyword>
<proteinExistence type="predicted"/>
<feature type="compositionally biased region" description="Basic and acidic residues" evidence="1">
    <location>
        <begin position="131"/>
        <end position="158"/>
    </location>
</feature>
<evidence type="ECO:0000313" key="3">
    <source>
        <dbReference type="EMBL" id="SFJ99420.1"/>
    </source>
</evidence>
<organism evidence="3 4">
    <name type="scientific">Streptomyces pini</name>
    <dbReference type="NCBI Taxonomy" id="1520580"/>
    <lineage>
        <taxon>Bacteria</taxon>
        <taxon>Bacillati</taxon>
        <taxon>Actinomycetota</taxon>
        <taxon>Actinomycetes</taxon>
        <taxon>Kitasatosporales</taxon>
        <taxon>Streptomycetaceae</taxon>
        <taxon>Streptomyces</taxon>
    </lineage>
</organism>
<feature type="compositionally biased region" description="Basic and acidic residues" evidence="1">
    <location>
        <begin position="107"/>
        <end position="124"/>
    </location>
</feature>
<feature type="transmembrane region" description="Helical" evidence="2">
    <location>
        <begin position="33"/>
        <end position="51"/>
    </location>
</feature>
<dbReference type="Proteomes" id="UP000198928">
    <property type="component" value="Unassembled WGS sequence"/>
</dbReference>
<name>A0A1I3VW75_9ACTN</name>
<sequence length="171" mass="18445">MSVRRRQRGPEVFRITGARQGLAEDVRGRERRYVVSMLVRTAAVLLTVVLWDVQRPLAVAALVLGAALPYVAVVIANAGRENTPALPDSLVPAPPRQALGPAGRPADAGEREGGPKARTIRQDPLEQDEPEAGRGPDPRAEAGGEQDPGRQEYRRPEPGQEPSRSGPGRRD</sequence>
<accession>A0A1I3VW75</accession>
<keyword evidence="2" id="KW-1133">Transmembrane helix</keyword>
<protein>
    <recommendedName>
        <fullName evidence="5">DUF3099 domain-containing protein</fullName>
    </recommendedName>
</protein>
<dbReference type="Pfam" id="PF11298">
    <property type="entry name" value="DUF3099"/>
    <property type="match status" value="1"/>
</dbReference>
<dbReference type="EMBL" id="FOSG01000003">
    <property type="protein sequence ID" value="SFJ99420.1"/>
    <property type="molecule type" value="Genomic_DNA"/>
</dbReference>
<dbReference type="AlphaFoldDB" id="A0A1I3VW75"/>
<keyword evidence="2" id="KW-0472">Membrane</keyword>
<gene>
    <name evidence="3" type="ORF">SAMN05192584_10338</name>
</gene>